<keyword evidence="2 7" id="KW-1003">Cell membrane</keyword>
<evidence type="ECO:0000256" key="3">
    <source>
        <dbReference type="ARBA" id="ARBA00022679"/>
    </source>
</evidence>
<comment type="similarity">
    <text evidence="1 7">Belongs to the Lgt family.</text>
</comment>
<accession>A0A412AYA9</accession>
<keyword evidence="4 7" id="KW-0812">Transmembrane</keyword>
<reference evidence="8 9" key="1">
    <citation type="submission" date="2018-08" db="EMBL/GenBank/DDBJ databases">
        <title>A genome reference for cultivated species of the human gut microbiota.</title>
        <authorList>
            <person name="Zou Y."/>
            <person name="Xue W."/>
            <person name="Luo G."/>
        </authorList>
    </citation>
    <scope>NUCLEOTIDE SEQUENCE [LARGE SCALE GENOMIC DNA]</scope>
    <source>
        <strain evidence="8 9">AF28-26</strain>
    </source>
</reference>
<comment type="catalytic activity">
    <reaction evidence="7">
        <text>L-cysteinyl-[prolipoprotein] + a 1,2-diacyl-sn-glycero-3-phospho-(1'-sn-glycerol) = an S-1,2-diacyl-sn-glyceryl-L-cysteinyl-[prolipoprotein] + sn-glycerol 1-phosphate + H(+)</text>
        <dbReference type="Rhea" id="RHEA:56712"/>
        <dbReference type="Rhea" id="RHEA-COMP:14679"/>
        <dbReference type="Rhea" id="RHEA-COMP:14680"/>
        <dbReference type="ChEBI" id="CHEBI:15378"/>
        <dbReference type="ChEBI" id="CHEBI:29950"/>
        <dbReference type="ChEBI" id="CHEBI:57685"/>
        <dbReference type="ChEBI" id="CHEBI:64716"/>
        <dbReference type="ChEBI" id="CHEBI:140658"/>
        <dbReference type="EC" id="2.5.1.145"/>
    </reaction>
</comment>
<dbReference type="EC" id="2.5.1.145" evidence="7"/>
<name>A0A412AYA9_9FIRM</name>
<gene>
    <name evidence="7" type="primary">lgt</name>
    <name evidence="8" type="ORF">DWY99_05840</name>
</gene>
<organism evidence="8 9">
    <name type="scientific">[Clostridium] leptum</name>
    <dbReference type="NCBI Taxonomy" id="1535"/>
    <lineage>
        <taxon>Bacteria</taxon>
        <taxon>Bacillati</taxon>
        <taxon>Bacillota</taxon>
        <taxon>Clostridia</taxon>
        <taxon>Eubacteriales</taxon>
        <taxon>Oscillospiraceae</taxon>
        <taxon>Oscillospiraceae incertae sedis</taxon>
    </lineage>
</organism>
<dbReference type="InterPro" id="IPR001640">
    <property type="entry name" value="Lgt"/>
</dbReference>
<sequence>MFPFIHAGSLNIGTYGLCILIGAVAGVGVALIRAKRRNFPVEDTLFLSFFALIGVGVGAKILYLITILPDLIEHFQEIFTSLEAINLLFTNGFVFYGGLIGAVLAMWWYTHHFKMDFWQSVELLIPSVPLVHAFGRIGCFCGGCCYGIPFDPPIGIAFTNSPVAPNGIPLFPVQLVEAGLNFLLFFFLLWFAGKPRPQGRILGAYVIAYAVIRFVLEFLRYDYERGILWVFSTSQWISLILLPIGIWLLARRAKAGEKPVSVEPSGAGEAVEKE</sequence>
<feature type="transmembrane region" description="Helical" evidence="7">
    <location>
        <begin position="88"/>
        <end position="109"/>
    </location>
</feature>
<dbReference type="EMBL" id="QRTC01000017">
    <property type="protein sequence ID" value="RGQ41534.1"/>
    <property type="molecule type" value="Genomic_DNA"/>
</dbReference>
<protein>
    <recommendedName>
        <fullName evidence="7">Phosphatidylglycerol--prolipoprotein diacylglyceryl transferase</fullName>
        <ecNumber evidence="7">2.5.1.145</ecNumber>
    </recommendedName>
</protein>
<feature type="transmembrane region" description="Helical" evidence="7">
    <location>
        <begin position="202"/>
        <end position="221"/>
    </location>
</feature>
<feature type="transmembrane region" description="Helical" evidence="7">
    <location>
        <begin position="12"/>
        <end position="32"/>
    </location>
</feature>
<evidence type="ECO:0000256" key="7">
    <source>
        <dbReference type="HAMAP-Rule" id="MF_01147"/>
    </source>
</evidence>
<dbReference type="GO" id="GO:0008961">
    <property type="term" value="F:phosphatidylglycerol-prolipoprotein diacylglyceryl transferase activity"/>
    <property type="evidence" value="ECO:0007669"/>
    <property type="project" value="UniProtKB-UniRule"/>
</dbReference>
<feature type="transmembrane region" description="Helical" evidence="7">
    <location>
        <begin position="170"/>
        <end position="190"/>
    </location>
</feature>
<feature type="transmembrane region" description="Helical" evidence="7">
    <location>
        <begin position="130"/>
        <end position="150"/>
    </location>
</feature>
<comment type="function">
    <text evidence="7">Catalyzes the transfer of the diacylglyceryl group from phosphatidylglycerol to the sulfhydryl group of the N-terminal cysteine of a prolipoprotein, the first step in the formation of mature lipoproteins.</text>
</comment>
<evidence type="ECO:0000256" key="5">
    <source>
        <dbReference type="ARBA" id="ARBA00022989"/>
    </source>
</evidence>
<keyword evidence="3 7" id="KW-0808">Transferase</keyword>
<dbReference type="Pfam" id="PF01790">
    <property type="entry name" value="LGT"/>
    <property type="match status" value="1"/>
</dbReference>
<dbReference type="PANTHER" id="PTHR30589:SF0">
    <property type="entry name" value="PHOSPHATIDYLGLYCEROL--PROLIPOPROTEIN DIACYLGLYCERYL TRANSFERASE"/>
    <property type="match status" value="1"/>
</dbReference>
<dbReference type="HAMAP" id="MF_01147">
    <property type="entry name" value="Lgt"/>
    <property type="match status" value="1"/>
</dbReference>
<keyword evidence="8" id="KW-0449">Lipoprotein</keyword>
<comment type="pathway">
    <text evidence="7">Protein modification; lipoprotein biosynthesis (diacylglyceryl transfer).</text>
</comment>
<proteinExistence type="inferred from homology"/>
<evidence type="ECO:0000313" key="9">
    <source>
        <dbReference type="Proteomes" id="UP000284751"/>
    </source>
</evidence>
<evidence type="ECO:0000256" key="6">
    <source>
        <dbReference type="ARBA" id="ARBA00023136"/>
    </source>
</evidence>
<keyword evidence="6 7" id="KW-0472">Membrane</keyword>
<dbReference type="GO" id="GO:0042158">
    <property type="term" value="P:lipoprotein biosynthetic process"/>
    <property type="evidence" value="ECO:0007669"/>
    <property type="project" value="UniProtKB-UniRule"/>
</dbReference>
<feature type="transmembrane region" description="Helical" evidence="7">
    <location>
        <begin position="44"/>
        <end position="68"/>
    </location>
</feature>
<feature type="transmembrane region" description="Helical" evidence="7">
    <location>
        <begin position="227"/>
        <end position="250"/>
    </location>
</feature>
<dbReference type="Proteomes" id="UP000284751">
    <property type="component" value="Unassembled WGS sequence"/>
</dbReference>
<evidence type="ECO:0000256" key="1">
    <source>
        <dbReference type="ARBA" id="ARBA00007150"/>
    </source>
</evidence>
<evidence type="ECO:0000256" key="2">
    <source>
        <dbReference type="ARBA" id="ARBA00022475"/>
    </source>
</evidence>
<comment type="subcellular location">
    <subcellularLocation>
        <location evidence="7">Cell membrane</location>
        <topology evidence="7">Multi-pass membrane protein</topology>
    </subcellularLocation>
</comment>
<dbReference type="UniPathway" id="UPA00664"/>
<dbReference type="GO" id="GO:0005886">
    <property type="term" value="C:plasma membrane"/>
    <property type="evidence" value="ECO:0007669"/>
    <property type="project" value="UniProtKB-SubCell"/>
</dbReference>
<evidence type="ECO:0000256" key="4">
    <source>
        <dbReference type="ARBA" id="ARBA00022692"/>
    </source>
</evidence>
<keyword evidence="5 7" id="KW-1133">Transmembrane helix</keyword>
<dbReference type="PANTHER" id="PTHR30589">
    <property type="entry name" value="PROLIPOPROTEIN DIACYLGLYCERYL TRANSFERASE"/>
    <property type="match status" value="1"/>
</dbReference>
<comment type="caution">
    <text evidence="8">The sequence shown here is derived from an EMBL/GenBank/DDBJ whole genome shotgun (WGS) entry which is preliminary data.</text>
</comment>
<dbReference type="AlphaFoldDB" id="A0A412AYA9"/>
<feature type="binding site" evidence="7">
    <location>
        <position position="136"/>
    </location>
    <ligand>
        <name>a 1,2-diacyl-sn-glycero-3-phospho-(1'-sn-glycerol)</name>
        <dbReference type="ChEBI" id="CHEBI:64716"/>
    </ligand>
</feature>
<evidence type="ECO:0000313" key="8">
    <source>
        <dbReference type="EMBL" id="RGQ41534.1"/>
    </source>
</evidence>